<evidence type="ECO:0000313" key="6">
    <source>
        <dbReference type="EMBL" id="VIO57854.1"/>
    </source>
</evidence>
<feature type="compositionally biased region" description="Basic and acidic residues" evidence="3">
    <location>
        <begin position="436"/>
        <end position="450"/>
    </location>
</feature>
<dbReference type="AlphaFoldDB" id="A0A4E9ED17"/>
<evidence type="ECO:0000259" key="4">
    <source>
        <dbReference type="PROSITE" id="PS50002"/>
    </source>
</evidence>
<sequence length="640" mass="70124">MSATAVMSTTSSPVTSPSAAAVSSPNPNHPALPPLIISPSSRRSVQSRPMSHVSKSRLSQYSTGSLPTRSRPNSHIFPMFPSTLSYTQVRDFAYPVTHPLHYGPPPEPSGPPSGMTTPASEHRRLSDPPGSLDARMPWESWGTEGFNRAHDLAPIQFDGGPPYSEDEDLQSPVVATRHRKHKSTSAATGMRGRTGRDDVRSSNYDHERGYYMGTSGDGSETYYVNSGNEANGPGGDFVTYPPDQARHSRAYHIAQQPRAAEGGEYYQPESDSSPSSPGFNDESRYSRDYQFTITSPDEEFHGKAVALFDFERENENELPLVEGQIIWVSYRHGQGWLVAEDPKTQESGLVPEEYVRLLRDIEGGMNSLTGHLVEGSGSPDVGTPTQAEHSDLDPYPTEQLGLQSGQAPPQVVHYHGQRGGSQANTPTIAQSQDTGILRRESHDGGTRRDSNVTPVQEKPPMELGEPVAVEEVKEVGSNILLLVVKVNNNVIRRRITIVFDMLRNRTGNQKCLYLSKDIADEIDQQQLANLRTVMAAAAEEEASHANQSQRENPVLPAAMGACLNDGKPQALKKRQNKKCKNEKSKTECTDPQSINEKNVQMADQDDDNPEKGSDSNALSRVSNEPDQGQMETTEETVAVK</sequence>
<dbReference type="InterPro" id="IPR001452">
    <property type="entry name" value="SH3_domain"/>
</dbReference>
<proteinExistence type="predicted"/>
<organism evidence="6">
    <name type="scientific">Gibberella zeae</name>
    <name type="common">Wheat head blight fungus</name>
    <name type="synonym">Fusarium graminearum</name>
    <dbReference type="NCBI Taxonomy" id="5518"/>
    <lineage>
        <taxon>Eukaryota</taxon>
        <taxon>Fungi</taxon>
        <taxon>Dikarya</taxon>
        <taxon>Ascomycota</taxon>
        <taxon>Pezizomycotina</taxon>
        <taxon>Sordariomycetes</taxon>
        <taxon>Hypocreomycetidae</taxon>
        <taxon>Hypocreales</taxon>
        <taxon>Nectriaceae</taxon>
        <taxon>Fusarium</taxon>
    </lineage>
</organism>
<dbReference type="PROSITE" id="PS50002">
    <property type="entry name" value="SH3"/>
    <property type="match status" value="1"/>
</dbReference>
<dbReference type="Proteomes" id="UP000746612">
    <property type="component" value="Unassembled WGS sequence"/>
</dbReference>
<reference evidence="5" key="2">
    <citation type="submission" date="2021-03" db="EMBL/GenBank/DDBJ databases">
        <authorList>
            <person name="Alouane T."/>
            <person name="Langin T."/>
            <person name="Bonhomme L."/>
        </authorList>
    </citation>
    <scope>NUCLEOTIDE SEQUENCE</scope>
    <source>
        <strain evidence="5">MDC_Fg202</strain>
    </source>
</reference>
<keyword evidence="1 2" id="KW-0728">SH3 domain</keyword>
<protein>
    <recommendedName>
        <fullName evidence="4">SH3 domain-containing protein</fullName>
    </recommendedName>
</protein>
<feature type="compositionally biased region" description="Low complexity" evidence="3">
    <location>
        <begin position="1"/>
        <end position="25"/>
    </location>
</feature>
<feature type="region of interest" description="Disordered" evidence="3">
    <location>
        <begin position="414"/>
        <end position="459"/>
    </location>
</feature>
<feature type="region of interest" description="Disordered" evidence="3">
    <location>
        <begin position="1"/>
        <end position="74"/>
    </location>
</feature>
<dbReference type="Pfam" id="PF00018">
    <property type="entry name" value="SH3_1"/>
    <property type="match status" value="1"/>
</dbReference>
<dbReference type="EMBL" id="CAJPIJ010000147">
    <property type="protein sequence ID" value="CAG1990256.1"/>
    <property type="molecule type" value="Genomic_DNA"/>
</dbReference>
<reference evidence="6" key="1">
    <citation type="submission" date="2019-04" db="EMBL/GenBank/DDBJ databases">
        <authorList>
            <person name="Melise S."/>
            <person name="Noan J."/>
            <person name="Okalmin O."/>
        </authorList>
    </citation>
    <scope>NUCLEOTIDE SEQUENCE</scope>
    <source>
        <strain evidence="6">FN9</strain>
    </source>
</reference>
<dbReference type="Gene3D" id="2.30.30.40">
    <property type="entry name" value="SH3 Domains"/>
    <property type="match status" value="1"/>
</dbReference>
<dbReference type="EMBL" id="CAAKMV010000130">
    <property type="protein sequence ID" value="VIO57854.1"/>
    <property type="molecule type" value="Genomic_DNA"/>
</dbReference>
<feature type="region of interest" description="Disordered" evidence="3">
    <location>
        <begin position="371"/>
        <end position="396"/>
    </location>
</feature>
<feature type="compositionally biased region" description="Pro residues" evidence="3">
    <location>
        <begin position="102"/>
        <end position="111"/>
    </location>
</feature>
<feature type="domain" description="SH3" evidence="4">
    <location>
        <begin position="299"/>
        <end position="360"/>
    </location>
</feature>
<dbReference type="InterPro" id="IPR036028">
    <property type="entry name" value="SH3-like_dom_sf"/>
</dbReference>
<name>A0A4E9ED17_GIBZA</name>
<evidence type="ECO:0000256" key="2">
    <source>
        <dbReference type="PROSITE-ProRule" id="PRU00192"/>
    </source>
</evidence>
<feature type="region of interest" description="Disordered" evidence="3">
    <location>
        <begin position="566"/>
        <end position="640"/>
    </location>
</feature>
<accession>A0A4E9ED17</accession>
<feature type="compositionally biased region" description="Polar residues" evidence="3">
    <location>
        <begin position="56"/>
        <end position="73"/>
    </location>
</feature>
<feature type="compositionally biased region" description="Low complexity" evidence="3">
    <location>
        <begin position="34"/>
        <end position="51"/>
    </location>
</feature>
<feature type="compositionally biased region" description="Basic and acidic residues" evidence="3">
    <location>
        <begin position="194"/>
        <end position="209"/>
    </location>
</feature>
<feature type="compositionally biased region" description="Basic and acidic residues" evidence="3">
    <location>
        <begin position="579"/>
        <end position="588"/>
    </location>
</feature>
<evidence type="ECO:0000313" key="5">
    <source>
        <dbReference type="EMBL" id="CAG1990256.1"/>
    </source>
</evidence>
<evidence type="ECO:0000256" key="3">
    <source>
        <dbReference type="SAM" id="MobiDB-lite"/>
    </source>
</evidence>
<dbReference type="SUPFAM" id="SSF50044">
    <property type="entry name" value="SH3-domain"/>
    <property type="match status" value="1"/>
</dbReference>
<feature type="compositionally biased region" description="Polar residues" evidence="3">
    <location>
        <begin position="269"/>
        <end position="278"/>
    </location>
</feature>
<feature type="region of interest" description="Disordered" evidence="3">
    <location>
        <begin position="157"/>
        <end position="217"/>
    </location>
</feature>
<feature type="compositionally biased region" description="Polar residues" evidence="3">
    <location>
        <begin position="614"/>
        <end position="631"/>
    </location>
</feature>
<feature type="region of interest" description="Disordered" evidence="3">
    <location>
        <begin position="97"/>
        <end position="134"/>
    </location>
</feature>
<gene>
    <name evidence="6" type="ORF">FUG_LOCUS257970</name>
    <name evidence="5" type="ORF">MDCFG202_LOCUS328621</name>
</gene>
<feature type="region of interest" description="Disordered" evidence="3">
    <location>
        <begin position="260"/>
        <end position="283"/>
    </location>
</feature>
<dbReference type="SMART" id="SM00326">
    <property type="entry name" value="SH3"/>
    <property type="match status" value="1"/>
</dbReference>
<evidence type="ECO:0000256" key="1">
    <source>
        <dbReference type="ARBA" id="ARBA00022443"/>
    </source>
</evidence>
<feature type="compositionally biased region" description="Polar residues" evidence="3">
    <location>
        <begin position="420"/>
        <end position="434"/>
    </location>
</feature>